<feature type="chain" id="PRO_5015652558" description="Lipoprotein" evidence="1">
    <location>
        <begin position="20"/>
        <end position="126"/>
    </location>
</feature>
<dbReference type="EMBL" id="PUEJ01000011">
    <property type="protein sequence ID" value="PRH84754.1"/>
    <property type="molecule type" value="Genomic_DNA"/>
</dbReference>
<evidence type="ECO:0000313" key="3">
    <source>
        <dbReference type="Proteomes" id="UP000237682"/>
    </source>
</evidence>
<dbReference type="Proteomes" id="UP000237682">
    <property type="component" value="Unassembled WGS sequence"/>
</dbReference>
<gene>
    <name evidence="2" type="ORF">C5L14_24735</name>
</gene>
<reference evidence="2 3" key="1">
    <citation type="submission" date="2018-02" db="EMBL/GenBank/DDBJ databases">
        <title>Whole genome sequencing of endophytic bacterium.</title>
        <authorList>
            <person name="Eedara R."/>
            <person name="Podile A.R."/>
        </authorList>
    </citation>
    <scope>NUCLEOTIDE SEQUENCE [LARGE SCALE GENOMIC DNA]</scope>
    <source>
        <strain evidence="2 3">RP1T</strain>
    </source>
</reference>
<dbReference type="RefSeq" id="WP_105864744.1">
    <property type="nucleotide sequence ID" value="NZ_PUEJ01000011.1"/>
</dbReference>
<proteinExistence type="predicted"/>
<name>A0A2S9Q645_9HYPH</name>
<dbReference type="OrthoDB" id="8479707at2"/>
<keyword evidence="1" id="KW-0732">Signal</keyword>
<evidence type="ECO:0008006" key="4">
    <source>
        <dbReference type="Google" id="ProtNLM"/>
    </source>
</evidence>
<accession>A0A2S9Q645</accession>
<evidence type="ECO:0000313" key="2">
    <source>
        <dbReference type="EMBL" id="PRH84754.1"/>
    </source>
</evidence>
<evidence type="ECO:0000256" key="1">
    <source>
        <dbReference type="SAM" id="SignalP"/>
    </source>
</evidence>
<dbReference type="PROSITE" id="PS51257">
    <property type="entry name" value="PROKAR_LIPOPROTEIN"/>
    <property type="match status" value="1"/>
</dbReference>
<feature type="signal peptide" evidence="1">
    <location>
        <begin position="1"/>
        <end position="19"/>
    </location>
</feature>
<organism evidence="2 3">
    <name type="scientific">Labrys okinawensis</name>
    <dbReference type="NCBI Taxonomy" id="346911"/>
    <lineage>
        <taxon>Bacteria</taxon>
        <taxon>Pseudomonadati</taxon>
        <taxon>Pseudomonadota</taxon>
        <taxon>Alphaproteobacteria</taxon>
        <taxon>Hyphomicrobiales</taxon>
        <taxon>Xanthobacteraceae</taxon>
        <taxon>Labrys</taxon>
    </lineage>
</organism>
<protein>
    <recommendedName>
        <fullName evidence="4">Lipoprotein</fullName>
    </recommendedName>
</protein>
<sequence length="126" mass="13214">MRSLVVFATIVLSITSALACGIGPQANVKLDPKDQAVLISLGEAINVQELLNGSPVAALFSEPSGVLTLNATDAQTLSRALASLHKATACHADGLTMKRITEDDTPGIRFLRKIEECLADACVDNP</sequence>
<comment type="caution">
    <text evidence="2">The sequence shown here is derived from an EMBL/GenBank/DDBJ whole genome shotgun (WGS) entry which is preliminary data.</text>
</comment>
<keyword evidence="3" id="KW-1185">Reference proteome</keyword>
<dbReference type="AlphaFoldDB" id="A0A2S9Q645"/>